<name>A0ABN9VKQ2_9DINO</name>
<feature type="non-terminal residue" evidence="2">
    <location>
        <position position="120"/>
    </location>
</feature>
<dbReference type="SUPFAM" id="SSF52047">
    <property type="entry name" value="RNI-like"/>
    <property type="match status" value="1"/>
</dbReference>
<organism evidence="2 3">
    <name type="scientific">Prorocentrum cordatum</name>
    <dbReference type="NCBI Taxonomy" id="2364126"/>
    <lineage>
        <taxon>Eukaryota</taxon>
        <taxon>Sar</taxon>
        <taxon>Alveolata</taxon>
        <taxon>Dinophyceae</taxon>
        <taxon>Prorocentrales</taxon>
        <taxon>Prorocentraceae</taxon>
        <taxon>Prorocentrum</taxon>
    </lineage>
</organism>
<sequence>MDKYPSWDSWRALAGPTSTRSDRRADPTPTQPGPRLRKCHSTTRGGPIQRRPGAAEPRPQCRRGPWRCRQPSRPELAARCWLLQELWLYINSIGDEGARALAGALPSLPGLQELRLYNNR</sequence>
<feature type="region of interest" description="Disordered" evidence="1">
    <location>
        <begin position="1"/>
        <end position="70"/>
    </location>
</feature>
<proteinExistence type="predicted"/>
<dbReference type="Proteomes" id="UP001189429">
    <property type="component" value="Unassembled WGS sequence"/>
</dbReference>
<evidence type="ECO:0000313" key="3">
    <source>
        <dbReference type="Proteomes" id="UP001189429"/>
    </source>
</evidence>
<comment type="caution">
    <text evidence="2">The sequence shown here is derived from an EMBL/GenBank/DDBJ whole genome shotgun (WGS) entry which is preliminary data.</text>
</comment>
<accession>A0ABN9VKQ2</accession>
<dbReference type="Gene3D" id="3.80.10.10">
    <property type="entry name" value="Ribonuclease Inhibitor"/>
    <property type="match status" value="1"/>
</dbReference>
<gene>
    <name evidence="2" type="ORF">PCOR1329_LOCUS57863</name>
</gene>
<dbReference type="InterPro" id="IPR032675">
    <property type="entry name" value="LRR_dom_sf"/>
</dbReference>
<dbReference type="EMBL" id="CAUYUJ010017164">
    <property type="protein sequence ID" value="CAK0872368.1"/>
    <property type="molecule type" value="Genomic_DNA"/>
</dbReference>
<evidence type="ECO:0000313" key="2">
    <source>
        <dbReference type="EMBL" id="CAK0872368.1"/>
    </source>
</evidence>
<reference evidence="2" key="1">
    <citation type="submission" date="2023-10" db="EMBL/GenBank/DDBJ databases">
        <authorList>
            <person name="Chen Y."/>
            <person name="Shah S."/>
            <person name="Dougan E. K."/>
            <person name="Thang M."/>
            <person name="Chan C."/>
        </authorList>
    </citation>
    <scope>NUCLEOTIDE SEQUENCE [LARGE SCALE GENOMIC DNA]</scope>
</reference>
<keyword evidence="3" id="KW-1185">Reference proteome</keyword>
<protein>
    <submittedName>
        <fullName evidence="2">Uncharacterized protein</fullName>
    </submittedName>
</protein>
<evidence type="ECO:0000256" key="1">
    <source>
        <dbReference type="SAM" id="MobiDB-lite"/>
    </source>
</evidence>